<dbReference type="Gene3D" id="3.20.20.80">
    <property type="entry name" value="Glycosidases"/>
    <property type="match status" value="1"/>
</dbReference>
<dbReference type="Pfam" id="PF01055">
    <property type="entry name" value="Glyco_hydro_31_2nd"/>
    <property type="match status" value="1"/>
</dbReference>
<proteinExistence type="inferred from homology"/>
<dbReference type="Proteomes" id="UP000613193">
    <property type="component" value="Unassembled WGS sequence"/>
</dbReference>
<dbReference type="AlphaFoldDB" id="A0A934PV77"/>
<dbReference type="SUPFAM" id="SSF51011">
    <property type="entry name" value="Glycosyl hydrolase domain"/>
    <property type="match status" value="1"/>
</dbReference>
<dbReference type="CDD" id="cd14752">
    <property type="entry name" value="GH31_N"/>
    <property type="match status" value="1"/>
</dbReference>
<dbReference type="PANTHER" id="PTHR43863">
    <property type="entry name" value="HYDROLASE, PUTATIVE (AFU_ORTHOLOGUE AFUA_1G03140)-RELATED"/>
    <property type="match status" value="1"/>
</dbReference>
<dbReference type="CDD" id="cd06592">
    <property type="entry name" value="GH31_NET37"/>
    <property type="match status" value="1"/>
</dbReference>
<dbReference type="GO" id="GO:0030246">
    <property type="term" value="F:carbohydrate binding"/>
    <property type="evidence" value="ECO:0007669"/>
    <property type="project" value="InterPro"/>
</dbReference>
<reference evidence="6" key="1">
    <citation type="submission" date="2020-12" db="EMBL/GenBank/DDBJ databases">
        <title>Bacterial novel species Mucilaginibacter sp. SD-g isolated from soil.</title>
        <authorList>
            <person name="Jung H.-Y."/>
        </authorList>
    </citation>
    <scope>NUCLEOTIDE SEQUENCE</scope>
    <source>
        <strain evidence="6">SD-g</strain>
    </source>
</reference>
<evidence type="ECO:0000259" key="4">
    <source>
        <dbReference type="Pfam" id="PF01055"/>
    </source>
</evidence>
<gene>
    <name evidence="6" type="ORF">I5M19_10325</name>
</gene>
<dbReference type="GO" id="GO:0004553">
    <property type="term" value="F:hydrolase activity, hydrolyzing O-glycosyl compounds"/>
    <property type="evidence" value="ECO:0007669"/>
    <property type="project" value="InterPro"/>
</dbReference>
<dbReference type="RefSeq" id="WP_200066254.1">
    <property type="nucleotide sequence ID" value="NZ_JAEHFW010000002.1"/>
</dbReference>
<dbReference type="PANTHER" id="PTHR43863:SF2">
    <property type="entry name" value="MALTASE-GLUCOAMYLASE"/>
    <property type="match status" value="1"/>
</dbReference>
<dbReference type="InterPro" id="IPR017853">
    <property type="entry name" value="GH"/>
</dbReference>
<keyword evidence="2" id="KW-0378">Hydrolase</keyword>
<dbReference type="Gene3D" id="2.60.40.1180">
    <property type="entry name" value="Golgi alpha-mannosidase II"/>
    <property type="match status" value="2"/>
</dbReference>
<dbReference type="Pfam" id="PF21365">
    <property type="entry name" value="Glyco_hydro_31_3rd"/>
    <property type="match status" value="1"/>
</dbReference>
<dbReference type="GO" id="GO:0005975">
    <property type="term" value="P:carbohydrate metabolic process"/>
    <property type="evidence" value="ECO:0007669"/>
    <property type="project" value="InterPro"/>
</dbReference>
<dbReference type="InterPro" id="IPR051816">
    <property type="entry name" value="Glycosyl_Hydrolase_31"/>
</dbReference>
<dbReference type="InterPro" id="IPR011013">
    <property type="entry name" value="Gal_mutarotase_sf_dom"/>
</dbReference>
<dbReference type="EMBL" id="JAEHFW010000002">
    <property type="protein sequence ID" value="MBK0379706.1"/>
    <property type="molecule type" value="Genomic_DNA"/>
</dbReference>
<dbReference type="InterPro" id="IPR013780">
    <property type="entry name" value="Glyco_hydro_b"/>
</dbReference>
<protein>
    <recommendedName>
        <fullName evidence="8">DUF5110 domain-containing protein</fullName>
    </recommendedName>
</protein>
<evidence type="ECO:0000259" key="5">
    <source>
        <dbReference type="Pfam" id="PF21365"/>
    </source>
</evidence>
<sequence length="723" mass="82817">MTLFKQLSTITFTSIVLLFFTVANANAQHITKVAPGVWKIVYGKPESVKPGDFKDAALLDEMKKMGEGDGVPEMLKVIKFASLAGGATAELNLDPKERIYGFGLQVNTFEQRGMRREIRTNSKVVGDIGFSHAPMPFYISSKGYGILVNTSRYVNFYVGSQHKLAESIGIKENIAKTAEPGSSPAALYNKQYKTSNKVEIQVKGSEGMEILVFEGPTMKNVMERYNLYSGGGAIPPLWGLGFKYRAKNTFTEPEVISFSKYFRDNHIPCDMFGLEPGWQSAAYSCSYTWNKTKYPAPDSLINIMTDRHYKLNLWEHAYVHPTSPIFDSIAPLSGNYAVWKGAVPDFTLPRARKIFGDYHDNNFIKKGISAFKLDECDGAYYDEAAGEWSYPDIAQFPSGLDGEQMRQIFGFLYQKTILDEYKKENKRTVLEVRASYLFAAPYSAVLYTDMYSHADFVRMIVNSGFSGVNWSPEVRDIRSESDLLRRLQTAMMSAHMNVDCWFLKNLPWYQFNRDKNNNDELLPNRKELELKVKKLIETRYRLMPYLYSAFADYHFKGVPPFRALVMDYPDDANVWKLDDQYMMGESIMCAPFIDGVSTREIYFPAGTWYDFNTNKKYEGGKKYTITMSLDEVPMFVKSGTILPLAKPVEYITPKTTFDITCKTYGDVRGKTTHLFEDNTYTFNYQNNQFNWLTLGWIKNKGNVVRDGKFKQKIYRITSWEHIN</sequence>
<feature type="chain" id="PRO_5037119874" description="DUF5110 domain-containing protein" evidence="3">
    <location>
        <begin position="26"/>
        <end position="723"/>
    </location>
</feature>
<evidence type="ECO:0008006" key="8">
    <source>
        <dbReference type="Google" id="ProtNLM"/>
    </source>
</evidence>
<dbReference type="InterPro" id="IPR048395">
    <property type="entry name" value="Glyco_hydro_31_C"/>
</dbReference>
<organism evidence="6 7">
    <name type="scientific">Mucilaginibacter segetis</name>
    <dbReference type="NCBI Taxonomy" id="2793071"/>
    <lineage>
        <taxon>Bacteria</taxon>
        <taxon>Pseudomonadati</taxon>
        <taxon>Bacteroidota</taxon>
        <taxon>Sphingobacteriia</taxon>
        <taxon>Sphingobacteriales</taxon>
        <taxon>Sphingobacteriaceae</taxon>
        <taxon>Mucilaginibacter</taxon>
    </lineage>
</organism>
<keyword evidence="2" id="KW-0326">Glycosidase</keyword>
<feature type="domain" description="Glycoside hydrolase family 31 TIM barrel" evidence="4">
    <location>
        <begin position="233"/>
        <end position="549"/>
    </location>
</feature>
<comment type="caution">
    <text evidence="6">The sequence shown here is derived from an EMBL/GenBank/DDBJ whole genome shotgun (WGS) entry which is preliminary data.</text>
</comment>
<keyword evidence="3" id="KW-0732">Signal</keyword>
<evidence type="ECO:0000256" key="2">
    <source>
        <dbReference type="RuleBase" id="RU361185"/>
    </source>
</evidence>
<dbReference type="SUPFAM" id="SSF74650">
    <property type="entry name" value="Galactose mutarotase-like"/>
    <property type="match status" value="1"/>
</dbReference>
<keyword evidence="7" id="KW-1185">Reference proteome</keyword>
<evidence type="ECO:0000313" key="7">
    <source>
        <dbReference type="Proteomes" id="UP000613193"/>
    </source>
</evidence>
<comment type="similarity">
    <text evidence="1 2">Belongs to the glycosyl hydrolase 31 family.</text>
</comment>
<dbReference type="SUPFAM" id="SSF51445">
    <property type="entry name" value="(Trans)glycosidases"/>
    <property type="match status" value="1"/>
</dbReference>
<name>A0A934PV77_9SPHI</name>
<evidence type="ECO:0000313" key="6">
    <source>
        <dbReference type="EMBL" id="MBK0379706.1"/>
    </source>
</evidence>
<evidence type="ECO:0000256" key="1">
    <source>
        <dbReference type="ARBA" id="ARBA00007806"/>
    </source>
</evidence>
<evidence type="ECO:0000256" key="3">
    <source>
        <dbReference type="SAM" id="SignalP"/>
    </source>
</evidence>
<feature type="signal peptide" evidence="3">
    <location>
        <begin position="1"/>
        <end position="25"/>
    </location>
</feature>
<feature type="domain" description="Glycosyl hydrolase family 31 C-terminal" evidence="5">
    <location>
        <begin position="557"/>
        <end position="642"/>
    </location>
</feature>
<dbReference type="Gene3D" id="2.60.40.1760">
    <property type="entry name" value="glycosyl hydrolase (family 31)"/>
    <property type="match status" value="1"/>
</dbReference>
<accession>A0A934PV77</accession>
<dbReference type="InterPro" id="IPR000322">
    <property type="entry name" value="Glyco_hydro_31_TIM"/>
</dbReference>